<evidence type="ECO:0000313" key="9">
    <source>
        <dbReference type="Proteomes" id="UP000249619"/>
    </source>
</evidence>
<keyword evidence="6" id="KW-0472">Membrane</keyword>
<dbReference type="CDD" id="cd07036">
    <property type="entry name" value="TPP_PYR_E1-PDHc-beta_like"/>
    <property type="match status" value="1"/>
</dbReference>
<evidence type="ECO:0000256" key="2">
    <source>
        <dbReference type="ARBA" id="ARBA00012277"/>
    </source>
</evidence>
<dbReference type="Gene3D" id="3.40.50.920">
    <property type="match status" value="1"/>
</dbReference>
<dbReference type="InterPro" id="IPR009014">
    <property type="entry name" value="Transketo_C/PFOR_II"/>
</dbReference>
<dbReference type="SUPFAM" id="SSF52518">
    <property type="entry name" value="Thiamin diphosphate-binding fold (THDP-binding)"/>
    <property type="match status" value="1"/>
</dbReference>
<comment type="catalytic activity">
    <reaction evidence="4">
        <text>N(6)-[(R)-lipoyl]-L-lysyl-[protein] + 3-methyl-2-oxobutanoate + H(+) = N(6)-[(R)-S(8)-2-methylpropanoyldihydrolipoyl]-L-lysyl-[protein] + CO2</text>
        <dbReference type="Rhea" id="RHEA:13457"/>
        <dbReference type="Rhea" id="RHEA-COMP:10474"/>
        <dbReference type="Rhea" id="RHEA-COMP:10497"/>
        <dbReference type="ChEBI" id="CHEBI:11851"/>
        <dbReference type="ChEBI" id="CHEBI:15378"/>
        <dbReference type="ChEBI" id="CHEBI:16526"/>
        <dbReference type="ChEBI" id="CHEBI:83099"/>
        <dbReference type="ChEBI" id="CHEBI:83142"/>
        <dbReference type="EC" id="1.2.4.4"/>
    </reaction>
    <physiologicalReaction direction="left-to-right" evidence="4">
        <dbReference type="Rhea" id="RHEA:13458"/>
    </physiologicalReaction>
</comment>
<evidence type="ECO:0000313" key="8">
    <source>
        <dbReference type="EMBL" id="RAR09193.1"/>
    </source>
</evidence>
<dbReference type="Pfam" id="PF02779">
    <property type="entry name" value="Transket_pyr"/>
    <property type="match status" value="1"/>
</dbReference>
<feature type="transmembrane region" description="Helical" evidence="6">
    <location>
        <begin position="642"/>
        <end position="667"/>
    </location>
</feature>
<gene>
    <name evidence="8" type="ORF">DDE83_005653</name>
</gene>
<evidence type="ECO:0000259" key="7">
    <source>
        <dbReference type="SMART" id="SM00861"/>
    </source>
</evidence>
<feature type="transmembrane region" description="Helical" evidence="6">
    <location>
        <begin position="679"/>
        <end position="702"/>
    </location>
</feature>
<dbReference type="PANTHER" id="PTHR42980:SF1">
    <property type="entry name" value="2-OXOISOVALERATE DEHYDROGENASE SUBUNIT BETA, MITOCHONDRIAL"/>
    <property type="match status" value="1"/>
</dbReference>
<dbReference type="GO" id="GO:0006091">
    <property type="term" value="P:generation of precursor metabolites and energy"/>
    <property type="evidence" value="ECO:0007669"/>
    <property type="project" value="UniProtKB-ARBA"/>
</dbReference>
<evidence type="ECO:0000256" key="6">
    <source>
        <dbReference type="SAM" id="Phobius"/>
    </source>
</evidence>
<organism evidence="8 9">
    <name type="scientific">Stemphylium lycopersici</name>
    <name type="common">Tomato gray leaf spot disease fungus</name>
    <name type="synonym">Thyrospora lycopersici</name>
    <dbReference type="NCBI Taxonomy" id="183478"/>
    <lineage>
        <taxon>Eukaryota</taxon>
        <taxon>Fungi</taxon>
        <taxon>Dikarya</taxon>
        <taxon>Ascomycota</taxon>
        <taxon>Pezizomycotina</taxon>
        <taxon>Dothideomycetes</taxon>
        <taxon>Pleosporomycetidae</taxon>
        <taxon>Pleosporales</taxon>
        <taxon>Pleosporineae</taxon>
        <taxon>Pleosporaceae</taxon>
        <taxon>Stemphylium</taxon>
    </lineage>
</organism>
<feature type="transmembrane region" description="Helical" evidence="6">
    <location>
        <begin position="792"/>
        <end position="811"/>
    </location>
</feature>
<dbReference type="InterPro" id="IPR005475">
    <property type="entry name" value="Transketolase-like_Pyr-bd"/>
</dbReference>
<dbReference type="Gene3D" id="3.40.50.970">
    <property type="match status" value="1"/>
</dbReference>
<feature type="transmembrane region" description="Helical" evidence="6">
    <location>
        <begin position="472"/>
        <end position="491"/>
    </location>
</feature>
<dbReference type="EMBL" id="QGDH01000078">
    <property type="protein sequence ID" value="RAR09193.1"/>
    <property type="molecule type" value="Genomic_DNA"/>
</dbReference>
<feature type="region of interest" description="Disordered" evidence="5">
    <location>
        <begin position="407"/>
        <end position="430"/>
    </location>
</feature>
<evidence type="ECO:0000256" key="1">
    <source>
        <dbReference type="ARBA" id="ARBA00001964"/>
    </source>
</evidence>
<protein>
    <recommendedName>
        <fullName evidence="2">3-methyl-2-oxobutanoate dehydrogenase (2-methylpropanoyl-transferring)</fullName>
        <ecNumber evidence="2">1.2.4.4</ecNumber>
    </recommendedName>
</protein>
<dbReference type="FunFam" id="3.40.50.970:FF:000001">
    <property type="entry name" value="Pyruvate dehydrogenase E1 beta subunit"/>
    <property type="match status" value="1"/>
</dbReference>
<dbReference type="GO" id="GO:0003863">
    <property type="term" value="F:branched-chain 2-oxo acid dehydrogenase activity"/>
    <property type="evidence" value="ECO:0007669"/>
    <property type="project" value="UniProtKB-EC"/>
</dbReference>
<accession>A0A364N142</accession>
<dbReference type="GO" id="GO:0007584">
    <property type="term" value="P:response to nutrient"/>
    <property type="evidence" value="ECO:0007669"/>
    <property type="project" value="TreeGrafter"/>
</dbReference>
<dbReference type="SUPFAM" id="SSF52922">
    <property type="entry name" value="TK C-terminal domain-like"/>
    <property type="match status" value="1"/>
</dbReference>
<dbReference type="Proteomes" id="UP000249619">
    <property type="component" value="Unassembled WGS sequence"/>
</dbReference>
<evidence type="ECO:0000256" key="4">
    <source>
        <dbReference type="ARBA" id="ARBA00051764"/>
    </source>
</evidence>
<sequence>MASKTPSVRALSRYLLRPQASFPSRCQHRIQYKPYSAAAPGARLNGTVEYDTTPILHHTAKSTLANPELPPEIQKGQTKRINLYTAVNEALRHALQTDESVMVFGEDVQFGGVFRCTMNLAGDFGTERVFNTPLSEQGLVGFAIGAAAEGMKPVAEVQFADYVFPAFDQIHNEAAKYRYRSGSTGVNCGGLVIRMPSGSVGHGALYHTQSPEALFTHTPGLRVVIPRSPVQAKGLLLSAIRSQDPVVFMEPKILYRAAVEHVPVDAYHLPLDKAEVLKTGKDVTIVSYGTPLYTCSAAIAAAEKDFGCSVELIDLRTIYPWDRATVLESVKKTGRAIVVHESMMNAGVGAEVAATIQEKAFLRLEAPVKRVTGWATHTGLMFEQFIIPDVTSKCIVFGRCSDHGMPPTSTAPASTGIPTGSPNNNQSSLGSGFVGDEFSNNLFSDLAPLLTLFGEQVTKQFLSMSLGWADNILLAIGPLGIITTIVSAIRIGNVRVLKALIGRAREKLAIAEIELLSSTSDETSELWTDGGVVRQPGHAQILELVVYQKEVHSQESTELSDILMRDRNPHAGNGTYMGDLGTLSENDVIEEVDPKVPEFLSPLLKLLDYGLRPPPLKPQDLAQQSPNITLNIHKALVGQRELWLLGVLGMCMQIVALAIPAFMTYYWKEKKGDRPVQNYAYPLYLAGSCVLFIGVALCSHVVEATTVEQTFRLKRPYLVKTIFRLQMACKMGDQNFDSYVLINDTNDRQIRTSRISLSSRASNFQFPLDELQTQAIEDARKRRYNLDVRRKTVIWLAVLLSLSGFICQFVGLRALHWSATITQLGVTIIMTAIRAQRYPRDISPKIVSLQDPRIVLEHKLSNFTSLANGNTETMGSTITILVKSFFECLVNFNVYGRILDRPHYHWQHLIESDSDPDIAANVAHLYSRLILSFYMNDEIDIIWDGGQGRLDALLRLWDDSEKYNGDSEFPTEGQPLYIHSGTRKDLDSSVESYASWTGKSPRFFERLPITFGRRSQPPPTPGRYTIFGMSLEHVWHESLKAEIMDNVDCLFIVMASSRPEMHALEVLSGFFYAAAERLRSEQDLSDWTEKRILELQRGLSNLSWELLGSGLVKTEEDAKIIVFLPFLRCGLLPSKPPKEDASSDNEEED</sequence>
<evidence type="ECO:0000256" key="5">
    <source>
        <dbReference type="SAM" id="MobiDB-lite"/>
    </source>
</evidence>
<comment type="cofactor">
    <cofactor evidence="1">
        <name>thiamine diphosphate</name>
        <dbReference type="ChEBI" id="CHEBI:58937"/>
    </cofactor>
</comment>
<dbReference type="STRING" id="183478.A0A364N142"/>
<dbReference type="InterPro" id="IPR029061">
    <property type="entry name" value="THDP-binding"/>
</dbReference>
<comment type="caution">
    <text evidence="8">The sequence shown here is derived from an EMBL/GenBank/DDBJ whole genome shotgun (WGS) entry which is preliminary data.</text>
</comment>
<keyword evidence="9" id="KW-1185">Reference proteome</keyword>
<feature type="domain" description="Transketolase-like pyrimidine-binding" evidence="7">
    <location>
        <begin position="81"/>
        <end position="257"/>
    </location>
</feature>
<dbReference type="PANTHER" id="PTHR42980">
    <property type="entry name" value="2-OXOISOVALERATE DEHYDROGENASE SUBUNIT BETA-RELATED"/>
    <property type="match status" value="1"/>
</dbReference>
<dbReference type="SMART" id="SM00861">
    <property type="entry name" value="Transket_pyr"/>
    <property type="match status" value="1"/>
</dbReference>
<proteinExistence type="predicted"/>
<dbReference type="Pfam" id="PF02780">
    <property type="entry name" value="Transketolase_C"/>
    <property type="match status" value="1"/>
</dbReference>
<name>A0A364N142_STELY</name>
<dbReference type="GO" id="GO:0009083">
    <property type="term" value="P:branched-chain amino acid catabolic process"/>
    <property type="evidence" value="ECO:0007669"/>
    <property type="project" value="TreeGrafter"/>
</dbReference>
<evidence type="ECO:0000256" key="3">
    <source>
        <dbReference type="ARBA" id="ARBA00023002"/>
    </source>
</evidence>
<dbReference type="EC" id="1.2.4.4" evidence="2"/>
<dbReference type="AlphaFoldDB" id="A0A364N142"/>
<keyword evidence="6" id="KW-0812">Transmembrane</keyword>
<keyword evidence="6" id="KW-1133">Transmembrane helix</keyword>
<reference evidence="9" key="1">
    <citation type="submission" date="2018-05" db="EMBL/GenBank/DDBJ databases">
        <title>Draft genome sequence of Stemphylium lycopersici strain CIDEFI 213.</title>
        <authorList>
            <person name="Medina R."/>
            <person name="Franco M.E.E."/>
            <person name="Lucentini C.G."/>
            <person name="Saparrat M.C.N."/>
            <person name="Balatti P.A."/>
        </authorList>
    </citation>
    <scope>NUCLEOTIDE SEQUENCE [LARGE SCALE GENOMIC DNA]</scope>
    <source>
        <strain evidence="9">CIDEFI 213</strain>
    </source>
</reference>
<keyword evidence="3 8" id="KW-0560">Oxidoreductase</keyword>
<dbReference type="InterPro" id="IPR033248">
    <property type="entry name" value="Transketolase_C"/>
</dbReference>
<dbReference type="FunFam" id="3.40.50.920:FF:000001">
    <property type="entry name" value="Pyruvate dehydrogenase E1 beta subunit"/>
    <property type="match status" value="1"/>
</dbReference>